<evidence type="ECO:0000256" key="6">
    <source>
        <dbReference type="ARBA" id="ARBA00022989"/>
    </source>
</evidence>
<keyword evidence="7 13" id="KW-0472">Membrane</keyword>
<protein>
    <recommendedName>
        <fullName evidence="13">Odorant receptor</fullName>
    </recommendedName>
</protein>
<comment type="subcellular location">
    <subcellularLocation>
        <location evidence="1 13">Cell membrane</location>
        <topology evidence="1 13">Multi-pass membrane protein</topology>
    </subcellularLocation>
</comment>
<evidence type="ECO:0000256" key="13">
    <source>
        <dbReference type="RuleBase" id="RU351113"/>
    </source>
</evidence>
<evidence type="ECO:0000256" key="4">
    <source>
        <dbReference type="ARBA" id="ARBA00022692"/>
    </source>
</evidence>
<feature type="transmembrane region" description="Helical" evidence="13">
    <location>
        <begin position="250"/>
        <end position="272"/>
    </location>
</feature>
<gene>
    <name evidence="15" type="primary">LOC115483717</name>
</gene>
<dbReference type="InterPro" id="IPR004117">
    <property type="entry name" value="7tm6_olfct_rcpt"/>
</dbReference>
<dbReference type="GeneID" id="115483717"/>
<dbReference type="GO" id="GO:0005549">
    <property type="term" value="F:odorant binding"/>
    <property type="evidence" value="ECO:0007669"/>
    <property type="project" value="InterPro"/>
</dbReference>
<comment type="similarity">
    <text evidence="11">Belongs to the insect chemoreceptor superfamily. Heteromeric odorant receptor channel (TC 1.A.69) family. Or2a subfamily.</text>
</comment>
<evidence type="ECO:0000256" key="1">
    <source>
        <dbReference type="ARBA" id="ARBA00004651"/>
    </source>
</evidence>
<feature type="transmembrane region" description="Helical" evidence="13">
    <location>
        <begin position="181"/>
        <end position="209"/>
    </location>
</feature>
<comment type="subunit">
    <text evidence="12">Interacts with Orco. Complexes exist early in the endomembrane system in olfactory sensory neurons (OSNs), coupling these complexes to the conserved ciliary trafficking pathway.</text>
</comment>
<evidence type="ECO:0000256" key="8">
    <source>
        <dbReference type="ARBA" id="ARBA00023170"/>
    </source>
</evidence>
<sequence>MSEAMDRIVAIRKVAAVNRWLGIWKWRNEDKDWHIMKRIYPFVLHLPLTFTYAALMWIEVFRSEDVAQAGNVLYMALTILVMLIKILNIWYRRQEAAQFIDELDRHEMYKLLRSDEIVFWQREQKTFQRIFYTYIGGTSVVGLTGYLSVLYQDTYELPFSYYVPFEWQNPQRYFYAWSYNVLAMTLSCLSNCLLDTMGCYFMFHIGLLYRLLNRRLLALRETSEVKAIPELRHIFQLHRRLRTLTKQCEILVSPYVVSQFVLSALIICFSFYRLVQMGKSNPGVFATTLQFVGVMIVQIFLPCYYGNELTFSAHQLTNSVFNTNWLEYSVATRKILNCYMEFLKRPVKLRAGMFFEIGLPIFMKTINNAYSFLALLINLSK</sequence>
<dbReference type="Pfam" id="PF02949">
    <property type="entry name" value="7tm_6"/>
    <property type="match status" value="1"/>
</dbReference>
<feature type="transmembrane region" description="Helical" evidence="13">
    <location>
        <begin position="39"/>
        <end position="60"/>
    </location>
</feature>
<dbReference type="PANTHER" id="PTHR21137:SF37">
    <property type="entry name" value="ODORANT RECEPTOR 46A, ISOFORM B-RELATED"/>
    <property type="match status" value="1"/>
</dbReference>
<feature type="transmembrane region" description="Helical" evidence="13">
    <location>
        <begin position="353"/>
        <end position="377"/>
    </location>
</feature>
<organism evidence="14 15">
    <name type="scientific">Drosophila hydei</name>
    <name type="common">Fruit fly</name>
    <dbReference type="NCBI Taxonomy" id="7224"/>
    <lineage>
        <taxon>Eukaryota</taxon>
        <taxon>Metazoa</taxon>
        <taxon>Ecdysozoa</taxon>
        <taxon>Arthropoda</taxon>
        <taxon>Hexapoda</taxon>
        <taxon>Insecta</taxon>
        <taxon>Pterygota</taxon>
        <taxon>Neoptera</taxon>
        <taxon>Endopterygota</taxon>
        <taxon>Diptera</taxon>
        <taxon>Brachycera</taxon>
        <taxon>Muscomorpha</taxon>
        <taxon>Ephydroidea</taxon>
        <taxon>Drosophilidae</taxon>
        <taxon>Drosophila</taxon>
    </lineage>
</organism>
<feature type="transmembrane region" description="Helical" evidence="13">
    <location>
        <begin position="131"/>
        <end position="151"/>
    </location>
</feature>
<dbReference type="CTD" id="42712"/>
<keyword evidence="6 13" id="KW-1133">Transmembrane helix</keyword>
<evidence type="ECO:0000256" key="12">
    <source>
        <dbReference type="ARBA" id="ARBA00038679"/>
    </source>
</evidence>
<reference evidence="15" key="1">
    <citation type="submission" date="2025-08" db="UniProtKB">
        <authorList>
            <consortium name="RefSeq"/>
        </authorList>
    </citation>
    <scope>IDENTIFICATION</scope>
    <source>
        <strain evidence="15">15085-1641.00</strain>
        <tissue evidence="15">Whole body</tissue>
    </source>
</reference>
<comment type="function">
    <text evidence="10">Odorant receptor which mediates acceptance or avoidance behavior, depending on its substrates. The odorant receptor repertoire encodes a large collection of odor stimuli that vary widely in identity, intensity, and duration. May form a complex with Orco to form odorant-sensing units, providing sensitive and prolonged odorant signaling and calcium permeability.</text>
</comment>
<evidence type="ECO:0000256" key="9">
    <source>
        <dbReference type="ARBA" id="ARBA00023224"/>
    </source>
</evidence>
<dbReference type="RefSeq" id="XP_030081665.1">
    <property type="nucleotide sequence ID" value="XM_030225805.1"/>
</dbReference>
<dbReference type="PANTHER" id="PTHR21137">
    <property type="entry name" value="ODORANT RECEPTOR"/>
    <property type="match status" value="1"/>
</dbReference>
<accession>A0A6J2SZT3</accession>
<name>A0A6J2SZT3_DROHY</name>
<proteinExistence type="inferred from homology"/>
<feature type="transmembrane region" description="Helical" evidence="13">
    <location>
        <begin position="284"/>
        <end position="305"/>
    </location>
</feature>
<evidence type="ECO:0000313" key="15">
    <source>
        <dbReference type="RefSeq" id="XP_030081665.1"/>
    </source>
</evidence>
<keyword evidence="3 13" id="KW-0716">Sensory transduction</keyword>
<evidence type="ECO:0000256" key="11">
    <source>
        <dbReference type="ARBA" id="ARBA00037946"/>
    </source>
</evidence>
<evidence type="ECO:0000313" key="14">
    <source>
        <dbReference type="Proteomes" id="UP000504633"/>
    </source>
</evidence>
<dbReference type="GO" id="GO:0007165">
    <property type="term" value="P:signal transduction"/>
    <property type="evidence" value="ECO:0007669"/>
    <property type="project" value="UniProtKB-KW"/>
</dbReference>
<keyword evidence="5 13" id="KW-0552">Olfaction</keyword>
<evidence type="ECO:0000256" key="10">
    <source>
        <dbReference type="ARBA" id="ARBA00037764"/>
    </source>
</evidence>
<keyword evidence="8 13" id="KW-0675">Receptor</keyword>
<evidence type="ECO:0000256" key="2">
    <source>
        <dbReference type="ARBA" id="ARBA00022475"/>
    </source>
</evidence>
<keyword evidence="14" id="KW-1185">Reference proteome</keyword>
<dbReference type="OrthoDB" id="7548151at2759"/>
<evidence type="ECO:0000256" key="7">
    <source>
        <dbReference type="ARBA" id="ARBA00023136"/>
    </source>
</evidence>
<evidence type="ECO:0000256" key="5">
    <source>
        <dbReference type="ARBA" id="ARBA00022725"/>
    </source>
</evidence>
<dbReference type="GO" id="GO:0005886">
    <property type="term" value="C:plasma membrane"/>
    <property type="evidence" value="ECO:0007669"/>
    <property type="project" value="UniProtKB-SubCell"/>
</dbReference>
<dbReference type="Proteomes" id="UP000504633">
    <property type="component" value="Unplaced"/>
</dbReference>
<keyword evidence="4 13" id="KW-0812">Transmembrane</keyword>
<dbReference type="AlphaFoldDB" id="A0A6J2SZT3"/>
<keyword evidence="2" id="KW-1003">Cell membrane</keyword>
<feature type="transmembrane region" description="Helical" evidence="13">
    <location>
        <begin position="72"/>
        <end position="91"/>
    </location>
</feature>
<evidence type="ECO:0000256" key="3">
    <source>
        <dbReference type="ARBA" id="ARBA00022606"/>
    </source>
</evidence>
<dbReference type="GO" id="GO:0004984">
    <property type="term" value="F:olfactory receptor activity"/>
    <property type="evidence" value="ECO:0007669"/>
    <property type="project" value="InterPro"/>
</dbReference>
<dbReference type="KEGG" id="dhe:115483717"/>
<dbReference type="OMA" id="GCYFMFH"/>
<keyword evidence="9 13" id="KW-0807">Transducer</keyword>